<protein>
    <submittedName>
        <fullName evidence="2">CLUMA_CG005932, isoform A</fullName>
    </submittedName>
</protein>
<evidence type="ECO:0000313" key="3">
    <source>
        <dbReference type="Proteomes" id="UP000183832"/>
    </source>
</evidence>
<evidence type="ECO:0000313" key="2">
    <source>
        <dbReference type="EMBL" id="CRK92356.1"/>
    </source>
</evidence>
<organism evidence="2 3">
    <name type="scientific">Clunio marinus</name>
    <dbReference type="NCBI Taxonomy" id="568069"/>
    <lineage>
        <taxon>Eukaryota</taxon>
        <taxon>Metazoa</taxon>
        <taxon>Ecdysozoa</taxon>
        <taxon>Arthropoda</taxon>
        <taxon>Hexapoda</taxon>
        <taxon>Insecta</taxon>
        <taxon>Pterygota</taxon>
        <taxon>Neoptera</taxon>
        <taxon>Endopterygota</taxon>
        <taxon>Diptera</taxon>
        <taxon>Nematocera</taxon>
        <taxon>Chironomoidea</taxon>
        <taxon>Chironomidae</taxon>
        <taxon>Clunio</taxon>
    </lineage>
</organism>
<accession>A0A1J1HYE6</accession>
<proteinExistence type="predicted"/>
<dbReference type="PANTHER" id="PTHR39069:SF9">
    <property type="entry name" value="EB DOMAIN-CONTAINING PROTEIN"/>
    <property type="match status" value="1"/>
</dbReference>
<feature type="domain" description="EGF-like" evidence="1">
    <location>
        <begin position="259"/>
        <end position="293"/>
    </location>
</feature>
<feature type="domain" description="EGF-like" evidence="1">
    <location>
        <begin position="11"/>
        <end position="52"/>
    </location>
</feature>
<name>A0A1J1HYE6_9DIPT</name>
<dbReference type="Pfam" id="PF01683">
    <property type="entry name" value="EB"/>
    <property type="match status" value="3"/>
</dbReference>
<gene>
    <name evidence="2" type="ORF">CLUMA_CG005932</name>
</gene>
<reference evidence="2 3" key="1">
    <citation type="submission" date="2015-04" db="EMBL/GenBank/DDBJ databases">
        <authorList>
            <person name="Syromyatnikov M.Y."/>
            <person name="Popov V.N."/>
        </authorList>
    </citation>
    <scope>NUCLEOTIDE SEQUENCE [LARGE SCALE GENOMIC DNA]</scope>
</reference>
<dbReference type="InterPro" id="IPR006149">
    <property type="entry name" value="EB_dom"/>
</dbReference>
<dbReference type="InterPro" id="IPR000742">
    <property type="entry name" value="EGF"/>
</dbReference>
<dbReference type="PANTHER" id="PTHR39069">
    <property type="entry name" value="ECDYSONE-INDUCIBLE GENE E1, ISOFORM A"/>
    <property type="match status" value="1"/>
</dbReference>
<evidence type="ECO:0000259" key="1">
    <source>
        <dbReference type="SMART" id="SM00181"/>
    </source>
</evidence>
<dbReference type="AlphaFoldDB" id="A0A1J1HYE6"/>
<dbReference type="EMBL" id="CVRI01000026">
    <property type="protein sequence ID" value="CRK92356.1"/>
    <property type="molecule type" value="Genomic_DNA"/>
</dbReference>
<dbReference type="OrthoDB" id="5912242at2759"/>
<keyword evidence="3" id="KW-1185">Reference proteome</keyword>
<dbReference type="SMART" id="SM00181">
    <property type="entry name" value="EGF"/>
    <property type="match status" value="3"/>
</dbReference>
<feature type="domain" description="EGF-like" evidence="1">
    <location>
        <begin position="106"/>
        <end position="141"/>
    </location>
</feature>
<dbReference type="STRING" id="568069.A0A1J1HYE6"/>
<dbReference type="Proteomes" id="UP000183832">
    <property type="component" value="Unassembled WGS sequence"/>
</dbReference>
<sequence>MKVKKFLTSNVCRVTADCPLNAICEPRSGWDGQCVCRDGYFMKPSGKTRHCIQIADYGELCYMDQQCEFRLGLYAECRNGQCACKSNAHYIVNENACFKSSKIGDYCRLTSNCAVDLTTCVKGECRCPLNYHSNWEKNRCLKNVELNETCYNHEECVAENSICYQTCKCRTSHVMSQDGKQCLPLANSLYQKCQEDSQCSQVAYTYCGSNQTCICLSDHHDINSVRISDDSYNDDRQLNVQLSLNFFQRCHVTVRLNEVCEDDLNCVIAHSSCINRRCQCDDGFSEFRGKFCSNADRVQISLFIALVLSFTRLL</sequence>